<dbReference type="GO" id="GO:0003723">
    <property type="term" value="F:RNA binding"/>
    <property type="evidence" value="ECO:0007669"/>
    <property type="project" value="InterPro"/>
</dbReference>
<comment type="caution">
    <text evidence="10">The sequence shown here is derived from an EMBL/GenBank/DDBJ whole genome shotgun (WGS) entry which is preliminary data.</text>
</comment>
<evidence type="ECO:0000256" key="1">
    <source>
        <dbReference type="ARBA" id="ARBA00004496"/>
    </source>
</evidence>
<sequence>MVGSIPSLSRQKLDASGELRDFILGTAGHIDHGKTELIARLTGRRTERFPEERIRGMTIDIGFSSLKLPSGKILGIVDVPGHERFIENMLVGSAGIDLALLVIAADEGIKEQTIEHFEILRLLEIKDGLIVITKKDLVDNELLEYLKEEVKDFVKDSFLEDKPIICASSVTGEGLEEIIKILNEKVEALYSKYYDDIDKPFRLFIDRKFKIKGFGLVLTGTVYSGSVRIGDSLEILPFKEPVRVKNLESHFQRVEEGHAGMRLAVNINTAIDENFITRGKVLVERNYYSESTKFVGFLRVLDSYKNLKNNKRVHLYVGSSSSVCRLSFDEEFLKSENKDSYIVKLSCETPICAVRGDKFILRDPSAKRTLGGGIILDNEQVRLKDLSKYVNDKIIFDKGDLRLSIAQIVERKGIIELSELARKINYKVELVKKFASESVLNVFENEGRIYFFSNSYQRDLLEKLKGIIFEIESKNPFQTQIPKEEILKKLDSPIAQNIIERYAGEKGYIIDKTYLIKERISDEVLSLVDQVEKDIKNLGFLVLPLDELSQKYEDKKAFNSAIATLKRSQKIVSISISPEIYIHSSNLERLVNLLQEFFQKKSELSVSDFKDLTNTTRKFSIPLLEFCDRMNFTKRIGNIRQKGKKL</sequence>
<evidence type="ECO:0000256" key="7">
    <source>
        <dbReference type="ARBA" id="ARBA00025526"/>
    </source>
</evidence>
<dbReference type="InterPro" id="IPR027417">
    <property type="entry name" value="P-loop_NTPase"/>
</dbReference>
<gene>
    <name evidence="10" type="primary">selB</name>
    <name evidence="10" type="ORF">ENL70_05230</name>
</gene>
<dbReference type="InterPro" id="IPR005225">
    <property type="entry name" value="Small_GTP-bd"/>
</dbReference>
<dbReference type="InterPro" id="IPR009001">
    <property type="entry name" value="Transl_elong_EF1A/Init_IF2_C"/>
</dbReference>
<dbReference type="SUPFAM" id="SSF46785">
    <property type="entry name" value="Winged helix' DNA-binding domain"/>
    <property type="match status" value="1"/>
</dbReference>
<dbReference type="InterPro" id="IPR036388">
    <property type="entry name" value="WH-like_DNA-bd_sf"/>
</dbReference>
<dbReference type="Gene3D" id="3.40.50.300">
    <property type="entry name" value="P-loop containing nucleotide triphosphate hydrolases"/>
    <property type="match status" value="1"/>
</dbReference>
<dbReference type="SUPFAM" id="SSF50465">
    <property type="entry name" value="EF-Tu/eEF-1alpha/eIF2-gamma C-terminal domain"/>
    <property type="match status" value="1"/>
</dbReference>
<dbReference type="InterPro" id="IPR004161">
    <property type="entry name" value="EFTu-like_2"/>
</dbReference>
<dbReference type="GO" id="GO:0003924">
    <property type="term" value="F:GTPase activity"/>
    <property type="evidence" value="ECO:0007669"/>
    <property type="project" value="InterPro"/>
</dbReference>
<dbReference type="NCBIfam" id="TIGR00231">
    <property type="entry name" value="small_GTP"/>
    <property type="match status" value="1"/>
</dbReference>
<dbReference type="InterPro" id="IPR015191">
    <property type="entry name" value="SelB_WHD4"/>
</dbReference>
<dbReference type="InterPro" id="IPR009000">
    <property type="entry name" value="Transl_B-barrel_sf"/>
</dbReference>
<dbReference type="PANTHER" id="PTHR43721:SF22">
    <property type="entry name" value="ELONGATION FACTOR TU, MITOCHONDRIAL"/>
    <property type="match status" value="1"/>
</dbReference>
<dbReference type="Pfam" id="PF25461">
    <property type="entry name" value="Beta-barrel_SelB"/>
    <property type="match status" value="1"/>
</dbReference>
<dbReference type="InterPro" id="IPR036390">
    <property type="entry name" value="WH_DNA-bd_sf"/>
</dbReference>
<keyword evidence="10" id="KW-0251">Elongation factor</keyword>
<keyword evidence="5" id="KW-0648">Protein biosynthesis</keyword>
<dbReference type="NCBIfam" id="TIGR00475">
    <property type="entry name" value="selB"/>
    <property type="match status" value="1"/>
</dbReference>
<keyword evidence="3" id="KW-0963">Cytoplasm</keyword>
<dbReference type="GO" id="GO:0003746">
    <property type="term" value="F:translation elongation factor activity"/>
    <property type="evidence" value="ECO:0007669"/>
    <property type="project" value="UniProtKB-KW"/>
</dbReference>
<feature type="domain" description="Tr-type G" evidence="9">
    <location>
        <begin position="19"/>
        <end position="190"/>
    </location>
</feature>
<evidence type="ECO:0000256" key="4">
    <source>
        <dbReference type="ARBA" id="ARBA00022741"/>
    </source>
</evidence>
<dbReference type="PRINTS" id="PR00315">
    <property type="entry name" value="ELONGATNFCT"/>
</dbReference>
<evidence type="ECO:0000259" key="9">
    <source>
        <dbReference type="PROSITE" id="PS51722"/>
    </source>
</evidence>
<dbReference type="GO" id="GO:0005525">
    <property type="term" value="F:GTP binding"/>
    <property type="evidence" value="ECO:0007669"/>
    <property type="project" value="UniProtKB-KW"/>
</dbReference>
<dbReference type="InterPro" id="IPR050055">
    <property type="entry name" value="EF-Tu_GTPase"/>
</dbReference>
<dbReference type="CDD" id="cd04171">
    <property type="entry name" value="SelB"/>
    <property type="match status" value="1"/>
</dbReference>
<dbReference type="EMBL" id="DRUY01000178">
    <property type="protein sequence ID" value="HHI65932.1"/>
    <property type="molecule type" value="Genomic_DNA"/>
</dbReference>
<comment type="subcellular location">
    <subcellularLocation>
        <location evidence="1">Cytoplasm</location>
    </subcellularLocation>
</comment>
<dbReference type="SUPFAM" id="SSF52540">
    <property type="entry name" value="P-loop containing nucleoside triphosphate hydrolases"/>
    <property type="match status" value="1"/>
</dbReference>
<name>A0A7C5PR81_9BACT</name>
<dbReference type="InterPro" id="IPR000795">
    <property type="entry name" value="T_Tr_GTP-bd_dom"/>
</dbReference>
<proteinExistence type="predicted"/>
<dbReference type="Gene3D" id="1.10.10.10">
    <property type="entry name" value="Winged helix-like DNA-binding domain superfamily/Winged helix DNA-binding domain"/>
    <property type="match status" value="1"/>
</dbReference>
<dbReference type="AlphaFoldDB" id="A0A7C5PR81"/>
<accession>A0A7C5PR81</accession>
<evidence type="ECO:0000256" key="5">
    <source>
        <dbReference type="ARBA" id="ARBA00022917"/>
    </source>
</evidence>
<dbReference type="GO" id="GO:0005829">
    <property type="term" value="C:cytosol"/>
    <property type="evidence" value="ECO:0007669"/>
    <property type="project" value="TreeGrafter"/>
</dbReference>
<comment type="function">
    <text evidence="7">Translation factor necessary for the incorporation of selenocysteine into proteins. It probably replaces EF-Tu for the insertion of selenocysteine directed by the UGA codon. SelB binds GTP and GDP.</text>
</comment>
<dbReference type="PANTHER" id="PTHR43721">
    <property type="entry name" value="ELONGATION FACTOR TU-RELATED"/>
    <property type="match status" value="1"/>
</dbReference>
<evidence type="ECO:0000256" key="2">
    <source>
        <dbReference type="ARBA" id="ARBA00015953"/>
    </source>
</evidence>
<evidence type="ECO:0000256" key="3">
    <source>
        <dbReference type="ARBA" id="ARBA00022490"/>
    </source>
</evidence>
<dbReference type="Pfam" id="PF00009">
    <property type="entry name" value="GTP_EFTU"/>
    <property type="match status" value="1"/>
</dbReference>
<organism evidence="10">
    <name type="scientific">Thermodesulfobium narugense</name>
    <dbReference type="NCBI Taxonomy" id="184064"/>
    <lineage>
        <taxon>Bacteria</taxon>
        <taxon>Pseudomonadati</taxon>
        <taxon>Thermodesulfobiota</taxon>
        <taxon>Thermodesulfobiia</taxon>
        <taxon>Thermodesulfobiales</taxon>
        <taxon>Thermodesulfobiaceae</taxon>
        <taxon>Thermodesulfobium</taxon>
    </lineage>
</organism>
<keyword evidence="4" id="KW-0547">Nucleotide-binding</keyword>
<evidence type="ECO:0000256" key="6">
    <source>
        <dbReference type="ARBA" id="ARBA00023134"/>
    </source>
</evidence>
<dbReference type="PROSITE" id="PS51722">
    <property type="entry name" value="G_TR_2"/>
    <property type="match status" value="1"/>
</dbReference>
<dbReference type="InterPro" id="IPR057335">
    <property type="entry name" value="Beta-barrel_SelB"/>
</dbReference>
<dbReference type="Pfam" id="PF03144">
    <property type="entry name" value="GTP_EFTU_D2"/>
    <property type="match status" value="1"/>
</dbReference>
<evidence type="ECO:0000313" key="10">
    <source>
        <dbReference type="EMBL" id="HHI65932.1"/>
    </source>
</evidence>
<dbReference type="Gene3D" id="2.40.30.10">
    <property type="entry name" value="Translation factors"/>
    <property type="match status" value="1"/>
</dbReference>
<reference evidence="10" key="1">
    <citation type="journal article" date="2020" name="mSystems">
        <title>Genome- and Community-Level Interaction Insights into Carbon Utilization and Element Cycling Functions of Hydrothermarchaeota in Hydrothermal Sediment.</title>
        <authorList>
            <person name="Zhou Z."/>
            <person name="Liu Y."/>
            <person name="Xu W."/>
            <person name="Pan J."/>
            <person name="Luo Z.H."/>
            <person name="Li M."/>
        </authorList>
    </citation>
    <scope>NUCLEOTIDE SEQUENCE [LARGE SCALE GENOMIC DNA]</scope>
    <source>
        <strain evidence="10">SpSt-1019</strain>
    </source>
</reference>
<dbReference type="InterPro" id="IPR004535">
    <property type="entry name" value="Transl_elong_SelB"/>
</dbReference>
<evidence type="ECO:0000256" key="8">
    <source>
        <dbReference type="ARBA" id="ARBA00031615"/>
    </source>
</evidence>
<protein>
    <recommendedName>
        <fullName evidence="2">Selenocysteine-specific elongation factor</fullName>
    </recommendedName>
    <alternativeName>
        <fullName evidence="8">SelB translation factor</fullName>
    </alternativeName>
</protein>
<keyword evidence="6" id="KW-0342">GTP-binding</keyword>
<dbReference type="GO" id="GO:0001514">
    <property type="term" value="P:selenocysteine incorporation"/>
    <property type="evidence" value="ECO:0007669"/>
    <property type="project" value="InterPro"/>
</dbReference>
<dbReference type="Pfam" id="PF09107">
    <property type="entry name" value="WHD_3rd_SelB"/>
    <property type="match status" value="1"/>
</dbReference>
<dbReference type="SUPFAM" id="SSF50447">
    <property type="entry name" value="Translation proteins"/>
    <property type="match status" value="1"/>
</dbReference>